<evidence type="ECO:0000313" key="3">
    <source>
        <dbReference type="Proteomes" id="UP001152799"/>
    </source>
</evidence>
<keyword evidence="1" id="KW-0472">Membrane</keyword>
<reference evidence="2" key="1">
    <citation type="submission" date="2022-01" db="EMBL/GenBank/DDBJ databases">
        <authorList>
            <person name="King R."/>
        </authorList>
    </citation>
    <scope>NUCLEOTIDE SEQUENCE</scope>
</reference>
<sequence>MLFVSRRLSIKERSYLPYILFLADITFCAIFHKGIFTLTLLFTYLLDLKIDIYIVINLLNNIPISYSQSVNLFLLERQNRDRKGYNSSTNDEIICSNFVAIRCQFYY</sequence>
<evidence type="ECO:0000313" key="2">
    <source>
        <dbReference type="EMBL" id="CAG9767614.1"/>
    </source>
</evidence>
<dbReference type="AlphaFoldDB" id="A0A9N9MMC5"/>
<keyword evidence="1" id="KW-1133">Transmembrane helix</keyword>
<feature type="transmembrane region" description="Helical" evidence="1">
    <location>
        <begin position="52"/>
        <end position="75"/>
    </location>
</feature>
<accession>A0A9N9MMC5</accession>
<gene>
    <name evidence="2" type="ORF">CEUTPL_LOCUS8175</name>
</gene>
<organism evidence="2 3">
    <name type="scientific">Ceutorhynchus assimilis</name>
    <name type="common">cabbage seed weevil</name>
    <dbReference type="NCBI Taxonomy" id="467358"/>
    <lineage>
        <taxon>Eukaryota</taxon>
        <taxon>Metazoa</taxon>
        <taxon>Ecdysozoa</taxon>
        <taxon>Arthropoda</taxon>
        <taxon>Hexapoda</taxon>
        <taxon>Insecta</taxon>
        <taxon>Pterygota</taxon>
        <taxon>Neoptera</taxon>
        <taxon>Endopterygota</taxon>
        <taxon>Coleoptera</taxon>
        <taxon>Polyphaga</taxon>
        <taxon>Cucujiformia</taxon>
        <taxon>Curculionidae</taxon>
        <taxon>Ceutorhynchinae</taxon>
        <taxon>Ceutorhynchus</taxon>
    </lineage>
</organism>
<evidence type="ECO:0000256" key="1">
    <source>
        <dbReference type="SAM" id="Phobius"/>
    </source>
</evidence>
<dbReference type="Proteomes" id="UP001152799">
    <property type="component" value="Chromosome 4"/>
</dbReference>
<proteinExistence type="predicted"/>
<name>A0A9N9MMC5_9CUCU</name>
<feature type="transmembrane region" description="Helical" evidence="1">
    <location>
        <begin position="21"/>
        <end position="46"/>
    </location>
</feature>
<dbReference type="EMBL" id="OU892280">
    <property type="protein sequence ID" value="CAG9767614.1"/>
    <property type="molecule type" value="Genomic_DNA"/>
</dbReference>
<keyword evidence="3" id="KW-1185">Reference proteome</keyword>
<keyword evidence="1" id="KW-0812">Transmembrane</keyword>
<protein>
    <submittedName>
        <fullName evidence="2">Uncharacterized protein</fullName>
    </submittedName>
</protein>